<feature type="compositionally biased region" description="Pro residues" evidence="5">
    <location>
        <begin position="360"/>
        <end position="380"/>
    </location>
</feature>
<keyword evidence="3" id="KW-0597">Phosphoprotein</keyword>
<evidence type="ECO:0000256" key="2">
    <source>
        <dbReference type="ARBA" id="ARBA00022490"/>
    </source>
</evidence>
<dbReference type="InterPro" id="IPR000697">
    <property type="entry name" value="WH1/EVH1_dom"/>
</dbReference>
<protein>
    <recommendedName>
        <fullName evidence="10">WH1-domain-containing protein</fullName>
    </recommendedName>
</protein>
<dbReference type="AlphaFoldDB" id="A0A3N4KNX0"/>
<evidence type="ECO:0000259" key="7">
    <source>
        <dbReference type="PROSITE" id="PS51082"/>
    </source>
</evidence>
<reference evidence="8 9" key="1">
    <citation type="journal article" date="2018" name="Nat. Ecol. Evol.">
        <title>Pezizomycetes genomes reveal the molecular basis of ectomycorrhizal truffle lifestyle.</title>
        <authorList>
            <person name="Murat C."/>
            <person name="Payen T."/>
            <person name="Noel B."/>
            <person name="Kuo A."/>
            <person name="Morin E."/>
            <person name="Chen J."/>
            <person name="Kohler A."/>
            <person name="Krizsan K."/>
            <person name="Balestrini R."/>
            <person name="Da Silva C."/>
            <person name="Montanini B."/>
            <person name="Hainaut M."/>
            <person name="Levati E."/>
            <person name="Barry K.W."/>
            <person name="Belfiori B."/>
            <person name="Cichocki N."/>
            <person name="Clum A."/>
            <person name="Dockter R.B."/>
            <person name="Fauchery L."/>
            <person name="Guy J."/>
            <person name="Iotti M."/>
            <person name="Le Tacon F."/>
            <person name="Lindquist E.A."/>
            <person name="Lipzen A."/>
            <person name="Malagnac F."/>
            <person name="Mello A."/>
            <person name="Molinier V."/>
            <person name="Miyauchi S."/>
            <person name="Poulain J."/>
            <person name="Riccioni C."/>
            <person name="Rubini A."/>
            <person name="Sitrit Y."/>
            <person name="Splivallo R."/>
            <person name="Traeger S."/>
            <person name="Wang M."/>
            <person name="Zifcakova L."/>
            <person name="Wipf D."/>
            <person name="Zambonelli A."/>
            <person name="Paolocci F."/>
            <person name="Nowrousian M."/>
            <person name="Ottonello S."/>
            <person name="Baldrian P."/>
            <person name="Spatafora J.W."/>
            <person name="Henrissat B."/>
            <person name="Nagy L.G."/>
            <person name="Aury J.M."/>
            <person name="Wincker P."/>
            <person name="Grigoriev I.V."/>
            <person name="Bonfante P."/>
            <person name="Martin F.M."/>
        </authorList>
    </citation>
    <scope>NUCLEOTIDE SEQUENCE [LARGE SCALE GENOMIC DNA]</scope>
    <source>
        <strain evidence="8 9">CCBAS932</strain>
    </source>
</reference>
<evidence type="ECO:0000256" key="5">
    <source>
        <dbReference type="SAM" id="MobiDB-lite"/>
    </source>
</evidence>
<dbReference type="Pfam" id="PF00568">
    <property type="entry name" value="WH1"/>
    <property type="match status" value="1"/>
</dbReference>
<gene>
    <name evidence="8" type="ORF">P167DRAFT_575692</name>
</gene>
<dbReference type="InterPro" id="IPR011993">
    <property type="entry name" value="PH-like_dom_sf"/>
</dbReference>
<dbReference type="OrthoDB" id="8963340at2759"/>
<dbReference type="InParanoid" id="A0A3N4KNX0"/>
<dbReference type="PANTHER" id="PTHR45691:SF6">
    <property type="entry name" value="PROTEIN DIAPHANOUS"/>
    <property type="match status" value="1"/>
</dbReference>
<dbReference type="GO" id="GO:0071933">
    <property type="term" value="F:Arp2/3 complex binding"/>
    <property type="evidence" value="ECO:0007669"/>
    <property type="project" value="UniProtKB-ARBA"/>
</dbReference>
<keyword evidence="9" id="KW-1185">Reference proteome</keyword>
<dbReference type="PANTHER" id="PTHR45691">
    <property type="entry name" value="PROTEIN DIAPHANOUS"/>
    <property type="match status" value="1"/>
</dbReference>
<dbReference type="Gene3D" id="2.30.29.30">
    <property type="entry name" value="Pleckstrin-homology domain (PH domain)/Phosphotyrosine-binding domain (PTB)"/>
    <property type="match status" value="1"/>
</dbReference>
<accession>A0A3N4KNX0</accession>
<dbReference type="InterPro" id="IPR033927">
    <property type="entry name" value="WASPfam_EVH1"/>
</dbReference>
<dbReference type="Proteomes" id="UP000277580">
    <property type="component" value="Unassembled WGS sequence"/>
</dbReference>
<feature type="compositionally biased region" description="Polar residues" evidence="5">
    <location>
        <begin position="281"/>
        <end position="292"/>
    </location>
</feature>
<feature type="compositionally biased region" description="Pro residues" evidence="5">
    <location>
        <begin position="534"/>
        <end position="546"/>
    </location>
</feature>
<evidence type="ECO:0000313" key="8">
    <source>
        <dbReference type="EMBL" id="RPB11109.1"/>
    </source>
</evidence>
<dbReference type="EMBL" id="ML119138">
    <property type="protein sequence ID" value="RPB11109.1"/>
    <property type="molecule type" value="Genomic_DNA"/>
</dbReference>
<organism evidence="8 9">
    <name type="scientific">Morchella conica CCBAS932</name>
    <dbReference type="NCBI Taxonomy" id="1392247"/>
    <lineage>
        <taxon>Eukaryota</taxon>
        <taxon>Fungi</taxon>
        <taxon>Dikarya</taxon>
        <taxon>Ascomycota</taxon>
        <taxon>Pezizomycotina</taxon>
        <taxon>Pezizomycetes</taxon>
        <taxon>Pezizales</taxon>
        <taxon>Morchellaceae</taxon>
        <taxon>Morchella</taxon>
    </lineage>
</organism>
<sequence length="661" mass="69263">MPSILNKDDKLVVKRAVPSPSNNIITVAVARLYVNYPNKHKWNFTGISGAVVLAEDMVGHTFFFKIVDVTSNKGVIWDQELYEGFKYNHDRTFFHTFELEDCMAGFSFADEKEAAGFHKKVETREKYAKSKGRPAGFSAHIPHPHLPHIGRSDSISRNSPSPPAPKAQNGGDVPFSIDNPDPEFQALLKELMDMGITADQIKDNEDFIKSYIAEKEKNAEAEKRKQLNGNGSLHVIEVPGSPRGVDRSSKAPPPPPPAPPQSAPPPPSVPPPPPVLRNGIGQLSPQATGSSTKSRRGPAPPPPIPRGSRHLASQSTGSSPPPPPSRSPAPPPPRAASPPTQPRFVVPPPLPTAGAYANSAPPPRPPLPPTERAPPLPPKTPLEEDRARFAVPPPFQPPSRPPQAPPQPPPQLPPQAPQPPPSRGPIPVLPSRPAFPGPPPPPRPPVEAPPPPTRDVPPARPPPPPFQPPPVVAAPPPAPPPPPPPPPQSSGPPPTLPPHLSGLPSLPSPPPPSMPGFSNNAPPPPMMPGFSSGAPPPPPPPPPPPFGFSNNAPPAPPPPPPGMAPGGPPPPPPLPGRDEGAAPLPSKSALPPGDLLASIRGAGGIGALKKTKTVKDASAPAVKPSAISAPAANPMLALQMELDKRKGKVSNQSDDEDDGDW</sequence>
<dbReference type="GO" id="GO:0030041">
    <property type="term" value="P:actin filament polymerization"/>
    <property type="evidence" value="ECO:0007669"/>
    <property type="project" value="TreeGrafter"/>
</dbReference>
<dbReference type="SMART" id="SM00461">
    <property type="entry name" value="WH1"/>
    <property type="match status" value="1"/>
</dbReference>
<comment type="subcellular location">
    <subcellularLocation>
        <location evidence="1">Cytoplasm</location>
        <location evidence="1">Cytoskeleton</location>
    </subcellularLocation>
</comment>
<feature type="compositionally biased region" description="Low complexity" evidence="5">
    <location>
        <begin position="581"/>
        <end position="592"/>
    </location>
</feature>
<evidence type="ECO:0000256" key="1">
    <source>
        <dbReference type="ARBA" id="ARBA00004245"/>
    </source>
</evidence>
<dbReference type="InterPro" id="IPR051412">
    <property type="entry name" value="Formin_Homology_Diaphanous_sf"/>
</dbReference>
<dbReference type="InterPro" id="IPR003124">
    <property type="entry name" value="WH2_dom"/>
</dbReference>
<dbReference type="GO" id="GO:0030479">
    <property type="term" value="C:actin cortical patch"/>
    <property type="evidence" value="ECO:0007669"/>
    <property type="project" value="UniProtKB-ARBA"/>
</dbReference>
<feature type="compositionally biased region" description="Pro residues" evidence="5">
    <location>
        <begin position="553"/>
        <end position="575"/>
    </location>
</feature>
<feature type="compositionally biased region" description="Pro residues" evidence="5">
    <location>
        <begin position="391"/>
        <end position="497"/>
    </location>
</feature>
<dbReference type="STRING" id="1392247.A0A3N4KNX0"/>
<evidence type="ECO:0000256" key="3">
    <source>
        <dbReference type="ARBA" id="ARBA00022553"/>
    </source>
</evidence>
<dbReference type="FunFam" id="2.30.29.30:FF:000281">
    <property type="entry name" value="Actin associated protein"/>
    <property type="match status" value="1"/>
</dbReference>
<keyword evidence="4" id="KW-0206">Cytoskeleton</keyword>
<dbReference type="SUPFAM" id="SSF50729">
    <property type="entry name" value="PH domain-like"/>
    <property type="match status" value="1"/>
</dbReference>
<dbReference type="GO" id="GO:0045010">
    <property type="term" value="P:actin nucleation"/>
    <property type="evidence" value="ECO:0007669"/>
    <property type="project" value="UniProtKB-ARBA"/>
</dbReference>
<dbReference type="FunCoup" id="A0A3N4KNX0">
    <property type="interactions" value="192"/>
</dbReference>
<dbReference type="InterPro" id="IPR011026">
    <property type="entry name" value="WAS_C"/>
</dbReference>
<evidence type="ECO:0000259" key="6">
    <source>
        <dbReference type="PROSITE" id="PS50229"/>
    </source>
</evidence>
<dbReference type="PROSITE" id="PS51082">
    <property type="entry name" value="WH2"/>
    <property type="match status" value="1"/>
</dbReference>
<proteinExistence type="predicted"/>
<evidence type="ECO:0008006" key="10">
    <source>
        <dbReference type="Google" id="ProtNLM"/>
    </source>
</evidence>
<feature type="domain" description="WH1" evidence="6">
    <location>
        <begin position="17"/>
        <end position="128"/>
    </location>
</feature>
<dbReference type="GO" id="GO:0005884">
    <property type="term" value="C:actin filament"/>
    <property type="evidence" value="ECO:0007669"/>
    <property type="project" value="TreeGrafter"/>
</dbReference>
<keyword evidence="2" id="KW-0963">Cytoplasm</keyword>
<evidence type="ECO:0000256" key="4">
    <source>
        <dbReference type="ARBA" id="ARBA00023212"/>
    </source>
</evidence>
<feature type="region of interest" description="Disordered" evidence="5">
    <location>
        <begin position="128"/>
        <end position="181"/>
    </location>
</feature>
<evidence type="ECO:0000313" key="9">
    <source>
        <dbReference type="Proteomes" id="UP000277580"/>
    </source>
</evidence>
<name>A0A3N4KNX0_9PEZI</name>
<dbReference type="GO" id="GO:0003779">
    <property type="term" value="F:actin binding"/>
    <property type="evidence" value="ECO:0007669"/>
    <property type="project" value="InterPro"/>
</dbReference>
<dbReference type="PROSITE" id="PS50229">
    <property type="entry name" value="WH1"/>
    <property type="match status" value="1"/>
</dbReference>
<feature type="region of interest" description="Disordered" evidence="5">
    <location>
        <begin position="222"/>
        <end position="595"/>
    </location>
</feature>
<feature type="region of interest" description="Disordered" evidence="5">
    <location>
        <begin position="642"/>
        <end position="661"/>
    </location>
</feature>
<feature type="compositionally biased region" description="Pro residues" evidence="5">
    <location>
        <begin position="251"/>
        <end position="275"/>
    </location>
</feature>
<feature type="compositionally biased region" description="Pro residues" evidence="5">
    <location>
        <begin position="319"/>
        <end position="351"/>
    </location>
</feature>
<dbReference type="SUPFAM" id="SSF47912">
    <property type="entry name" value="Wiscott-Aldrich syndrome protein, WASP, C-terminal domain"/>
    <property type="match status" value="1"/>
</dbReference>
<dbReference type="CDD" id="cd01205">
    <property type="entry name" value="EVH1_WASP-like"/>
    <property type="match status" value="1"/>
</dbReference>
<feature type="domain" description="WH2" evidence="7">
    <location>
        <begin position="591"/>
        <end position="611"/>
    </location>
</feature>